<evidence type="ECO:0000313" key="1">
    <source>
        <dbReference type="EMBL" id="NEI71570.1"/>
    </source>
</evidence>
<evidence type="ECO:0000313" key="2">
    <source>
        <dbReference type="Proteomes" id="UP000483035"/>
    </source>
</evidence>
<accession>A0A6L9UBR1</accession>
<dbReference type="EMBL" id="WUEY01000007">
    <property type="protein sequence ID" value="NEI71570.1"/>
    <property type="molecule type" value="Genomic_DNA"/>
</dbReference>
<gene>
    <name evidence="1" type="ORF">GR212_18475</name>
</gene>
<dbReference type="AlphaFoldDB" id="A0A6L9UBR1"/>
<dbReference type="InterPro" id="IPR036291">
    <property type="entry name" value="NAD(P)-bd_dom_sf"/>
</dbReference>
<comment type="caution">
    <text evidence="1">The sequence shown here is derived from an EMBL/GenBank/DDBJ whole genome shotgun (WGS) entry which is preliminary data.</text>
</comment>
<proteinExistence type="predicted"/>
<protein>
    <submittedName>
        <fullName evidence="1">Uncharacterized protein</fullName>
    </submittedName>
</protein>
<name>A0A6L9UBR1_9HYPH</name>
<dbReference type="Gene3D" id="3.40.50.720">
    <property type="entry name" value="NAD(P)-binding Rossmann-like Domain"/>
    <property type="match status" value="1"/>
</dbReference>
<dbReference type="RefSeq" id="WP_163988084.1">
    <property type="nucleotide sequence ID" value="NZ_WUEY01000007.1"/>
</dbReference>
<dbReference type="Proteomes" id="UP000483035">
    <property type="component" value="Unassembled WGS sequence"/>
</dbReference>
<sequence length="112" mass="11650">MIVDASNVIDFPSFKPNDLGGKPSTAVVAEHAPGASVVTGFNHLGANILTRDADDGRKYGARTLFISGNQGQAKEIVANLMQKMGFAVIDVGTLSGGGLLYQFGGPFPPTAW</sequence>
<reference evidence="1 2" key="1">
    <citation type="submission" date="2019-12" db="EMBL/GenBank/DDBJ databases">
        <title>Rhizobium genotypes associated with high levels of biological nitrogen fixation by grain legumes in a temperate-maritime cropping system.</title>
        <authorList>
            <person name="Maluk M."/>
            <person name="Francesc Ferrando Molina F."/>
            <person name="Lopez Del Egido L."/>
            <person name="Lafos M."/>
            <person name="Langarica-Fuentes A."/>
            <person name="Gebre Yohannes G."/>
            <person name="Young M.W."/>
            <person name="Martin P."/>
            <person name="Gantlett R."/>
            <person name="Kenicer G."/>
            <person name="Hawes C."/>
            <person name="Begg G.S."/>
            <person name="Quilliam R.S."/>
            <person name="Squire G.R."/>
            <person name="Poole P.S."/>
            <person name="Young P.W."/>
            <person name="Iannetta P.M."/>
            <person name="James E.K."/>
        </authorList>
    </citation>
    <scope>NUCLEOTIDE SEQUENCE [LARGE SCALE GENOMIC DNA]</scope>
    <source>
        <strain evidence="1 2">JHI1118</strain>
    </source>
</reference>
<organism evidence="1 2">
    <name type="scientific">Rhizobium lusitanum</name>
    <dbReference type="NCBI Taxonomy" id="293958"/>
    <lineage>
        <taxon>Bacteria</taxon>
        <taxon>Pseudomonadati</taxon>
        <taxon>Pseudomonadota</taxon>
        <taxon>Alphaproteobacteria</taxon>
        <taxon>Hyphomicrobiales</taxon>
        <taxon>Rhizobiaceae</taxon>
        <taxon>Rhizobium/Agrobacterium group</taxon>
        <taxon>Rhizobium</taxon>
    </lineage>
</organism>
<dbReference type="SUPFAM" id="SSF51735">
    <property type="entry name" value="NAD(P)-binding Rossmann-fold domains"/>
    <property type="match status" value="1"/>
</dbReference>